<dbReference type="InterPro" id="IPR001320">
    <property type="entry name" value="Iontro_rcpt_C"/>
</dbReference>
<evidence type="ECO:0000256" key="5">
    <source>
        <dbReference type="ARBA" id="ARBA00023288"/>
    </source>
</evidence>
<dbReference type="SUPFAM" id="SSF53850">
    <property type="entry name" value="Periplasmic binding protein-like II"/>
    <property type="match status" value="1"/>
</dbReference>
<dbReference type="EMBL" id="PIOD01000029">
    <property type="protein sequence ID" value="RDW15040.1"/>
    <property type="molecule type" value="Genomic_DNA"/>
</dbReference>
<evidence type="ECO:0000313" key="11">
    <source>
        <dbReference type="Proteomes" id="UP000256520"/>
    </source>
</evidence>
<evidence type="ECO:0000256" key="3">
    <source>
        <dbReference type="ARBA" id="ARBA00022729"/>
    </source>
</evidence>
<proteinExistence type="inferred from homology"/>
<feature type="chain" id="PRO_5039169081" evidence="7">
    <location>
        <begin position="20"/>
        <end position="259"/>
    </location>
</feature>
<evidence type="ECO:0000256" key="7">
    <source>
        <dbReference type="SAM" id="SignalP"/>
    </source>
</evidence>
<dbReference type="Pfam" id="PF00497">
    <property type="entry name" value="SBP_bac_3"/>
    <property type="match status" value="1"/>
</dbReference>
<keyword evidence="4" id="KW-0564">Palmitate</keyword>
<dbReference type="Gene3D" id="3.40.190.10">
    <property type="entry name" value="Periplasmic binding protein-like II"/>
    <property type="match status" value="2"/>
</dbReference>
<dbReference type="InterPro" id="IPR018313">
    <property type="entry name" value="SBP_3_CS"/>
</dbReference>
<dbReference type="PANTHER" id="PTHR35936">
    <property type="entry name" value="MEMBRANE-BOUND LYTIC MUREIN TRANSGLYCOSYLASE F"/>
    <property type="match status" value="1"/>
</dbReference>
<comment type="caution">
    <text evidence="10">The sequence shown here is derived from an EMBL/GenBank/DDBJ whole genome shotgun (WGS) entry which is preliminary data.</text>
</comment>
<evidence type="ECO:0000259" key="8">
    <source>
        <dbReference type="SMART" id="SM00062"/>
    </source>
</evidence>
<dbReference type="Proteomes" id="UP000256520">
    <property type="component" value="Unassembled WGS sequence"/>
</dbReference>
<feature type="domain" description="Ionotropic glutamate receptor C-terminal" evidence="9">
    <location>
        <begin position="40"/>
        <end position="259"/>
    </location>
</feature>
<comment type="subcellular location">
    <subcellularLocation>
        <location evidence="1">Cell envelope</location>
    </subcellularLocation>
</comment>
<evidence type="ECO:0000256" key="4">
    <source>
        <dbReference type="ARBA" id="ARBA00023139"/>
    </source>
</evidence>
<dbReference type="OrthoDB" id="9811552at2"/>
<dbReference type="PROSITE" id="PS51257">
    <property type="entry name" value="PROKAR_LIPOPROTEIN"/>
    <property type="match status" value="1"/>
</dbReference>
<evidence type="ECO:0000256" key="2">
    <source>
        <dbReference type="ARBA" id="ARBA00010333"/>
    </source>
</evidence>
<protein>
    <submittedName>
        <fullName evidence="10">ABC transporter substrate-binding protein</fullName>
    </submittedName>
</protein>
<dbReference type="PANTHER" id="PTHR35936:SF17">
    <property type="entry name" value="ARGININE-BINDING EXTRACELLULAR PROTEIN ARTP"/>
    <property type="match status" value="1"/>
</dbReference>
<name>A0A3D8PG30_9BACI</name>
<sequence length="259" mass="28219">MKSSISKLLVLAFMIAVLAACGSTNKEGTDSNASEGDKKVLKMATSADFPPFESRDTKGNFEGFDIDLANLVADELGYELKIEDMKFDGLVGALQSNRVDMVLAGMSADEKRKKNVDFSTEYHRSGEMFLTKSDSAIKDLEALKGKVVGVQLGTIQEEGADELSEQYGFEVKKVDNAGILIQEINSNRIDVAYMDKEVATGYMEEQGLIGFDDPTTSSPGMAIAFPKGSELVEDVNGVLEELEASGKIQELRDKWELAE</sequence>
<organism evidence="10 11">
    <name type="scientific">Oceanobacillus chungangensis</name>
    <dbReference type="NCBI Taxonomy" id="1229152"/>
    <lineage>
        <taxon>Bacteria</taxon>
        <taxon>Bacillati</taxon>
        <taxon>Bacillota</taxon>
        <taxon>Bacilli</taxon>
        <taxon>Bacillales</taxon>
        <taxon>Bacillaceae</taxon>
        <taxon>Oceanobacillus</taxon>
    </lineage>
</organism>
<evidence type="ECO:0000256" key="1">
    <source>
        <dbReference type="ARBA" id="ARBA00004196"/>
    </source>
</evidence>
<gene>
    <name evidence="10" type="ORF">CWR45_18650</name>
</gene>
<keyword evidence="11" id="KW-1185">Reference proteome</keyword>
<dbReference type="PROSITE" id="PS01039">
    <property type="entry name" value="SBP_BACTERIAL_3"/>
    <property type="match status" value="1"/>
</dbReference>
<dbReference type="CDD" id="cd13530">
    <property type="entry name" value="PBP2_peptides_like"/>
    <property type="match status" value="1"/>
</dbReference>
<keyword evidence="3 7" id="KW-0732">Signal</keyword>
<evidence type="ECO:0000313" key="10">
    <source>
        <dbReference type="EMBL" id="RDW15040.1"/>
    </source>
</evidence>
<dbReference type="InterPro" id="IPR001638">
    <property type="entry name" value="Solute-binding_3/MltF_N"/>
</dbReference>
<feature type="signal peptide" evidence="7">
    <location>
        <begin position="1"/>
        <end position="19"/>
    </location>
</feature>
<reference evidence="11" key="1">
    <citation type="submission" date="2017-11" db="EMBL/GenBank/DDBJ databases">
        <authorList>
            <person name="Zhu W."/>
        </authorList>
    </citation>
    <scope>NUCLEOTIDE SEQUENCE [LARGE SCALE GENOMIC DNA]</scope>
    <source>
        <strain evidence="11">CAU 1051</strain>
    </source>
</reference>
<dbReference type="AlphaFoldDB" id="A0A3D8PG30"/>
<comment type="similarity">
    <text evidence="2 6">Belongs to the bacterial solute-binding protein 3 family.</text>
</comment>
<evidence type="ECO:0000259" key="9">
    <source>
        <dbReference type="SMART" id="SM00079"/>
    </source>
</evidence>
<dbReference type="RefSeq" id="WP_115751365.1">
    <property type="nucleotide sequence ID" value="NZ_PIOD01000029.1"/>
</dbReference>
<accession>A0A3D8PG30</accession>
<feature type="domain" description="Solute-binding protein family 3/N-terminal" evidence="8">
    <location>
        <begin position="40"/>
        <end position="259"/>
    </location>
</feature>
<dbReference type="SMART" id="SM00079">
    <property type="entry name" value="PBPe"/>
    <property type="match status" value="1"/>
</dbReference>
<dbReference type="SMART" id="SM00062">
    <property type="entry name" value="PBPb"/>
    <property type="match status" value="1"/>
</dbReference>
<evidence type="ECO:0000256" key="6">
    <source>
        <dbReference type="RuleBase" id="RU003744"/>
    </source>
</evidence>
<dbReference type="GO" id="GO:0015276">
    <property type="term" value="F:ligand-gated monoatomic ion channel activity"/>
    <property type="evidence" value="ECO:0007669"/>
    <property type="project" value="InterPro"/>
</dbReference>
<dbReference type="GO" id="GO:0016020">
    <property type="term" value="C:membrane"/>
    <property type="evidence" value="ECO:0007669"/>
    <property type="project" value="InterPro"/>
</dbReference>
<keyword evidence="5" id="KW-0449">Lipoprotein</keyword>
<dbReference type="GO" id="GO:0030313">
    <property type="term" value="C:cell envelope"/>
    <property type="evidence" value="ECO:0007669"/>
    <property type="project" value="UniProtKB-SubCell"/>
</dbReference>